<organism evidence="2 3">
    <name type="scientific">Thermococcus profundus</name>
    <dbReference type="NCBI Taxonomy" id="49899"/>
    <lineage>
        <taxon>Archaea</taxon>
        <taxon>Methanobacteriati</taxon>
        <taxon>Methanobacteriota</taxon>
        <taxon>Thermococci</taxon>
        <taxon>Thermococcales</taxon>
        <taxon>Thermococcaceae</taxon>
        <taxon>Thermococcus</taxon>
    </lineage>
</organism>
<dbReference type="AlphaFoldDB" id="A0A2Z2M7W4"/>
<protein>
    <submittedName>
        <fullName evidence="2">Uncharacterized protein</fullName>
    </submittedName>
</protein>
<dbReference type="EMBL" id="CP014862">
    <property type="protein sequence ID" value="ASJ02530.1"/>
    <property type="molecule type" value="Genomic_DNA"/>
</dbReference>
<evidence type="ECO:0000313" key="3">
    <source>
        <dbReference type="Proteomes" id="UP000250179"/>
    </source>
</evidence>
<dbReference type="Proteomes" id="UP000250179">
    <property type="component" value="Chromosome"/>
</dbReference>
<keyword evidence="3" id="KW-1185">Reference proteome</keyword>
<dbReference type="PROSITE" id="PS50005">
    <property type="entry name" value="TPR"/>
    <property type="match status" value="1"/>
</dbReference>
<dbReference type="SUPFAM" id="SSF48452">
    <property type="entry name" value="TPR-like"/>
    <property type="match status" value="1"/>
</dbReference>
<name>A0A2Z2M7W4_THEPR</name>
<dbReference type="InterPro" id="IPR019734">
    <property type="entry name" value="TPR_rpt"/>
</dbReference>
<sequence length="361" mass="40572">MDERLIEVKSLINKGDLGAALALAGRIDDPYWRDYALRWVAEAYAQENPGKALEVAGKIATESLRDEVFRDLSYIFSKNWMFKPAIEASKKIRSEFVRKKALKAVSAMLARAIVEKGSAGMSLSELGLDEGDIEVLKPLPPGISLKNGKLMPGAELLRMKGEFRNAVVSQNEVAKVAPPKPSVKPLEPQLGGYLVGYFKLIADLANAEELQYWASLVGEPLRSRLLEDLGLIYLKSGNFEKAAEIYEKASRVSQLGFLLALKCLENGDAKRAVEFAEKIADPVKRVVLLEEMLRRGFLDEELARKVLTPKSDYVLARLLKFFAFELLEESKMRNDSELRELSKRIFDLGVKIQREYEARLF</sequence>
<gene>
    <name evidence="2" type="ORF">A3L09_04300</name>
</gene>
<proteinExistence type="predicted"/>
<reference evidence="2 3" key="1">
    <citation type="submission" date="2016-03" db="EMBL/GenBank/DDBJ databases">
        <title>Complete genome sequence of Thermococcus profundus strain DT5432.</title>
        <authorList>
            <person name="Oger P.M."/>
        </authorList>
    </citation>
    <scope>NUCLEOTIDE SEQUENCE [LARGE SCALE GENOMIC DNA]</scope>
    <source>
        <strain evidence="2 3">DT 5432</strain>
    </source>
</reference>
<feature type="repeat" description="TPR" evidence="1">
    <location>
        <begin position="223"/>
        <end position="256"/>
    </location>
</feature>
<dbReference type="Gene3D" id="1.25.40.10">
    <property type="entry name" value="Tetratricopeptide repeat domain"/>
    <property type="match status" value="2"/>
</dbReference>
<dbReference type="InterPro" id="IPR011990">
    <property type="entry name" value="TPR-like_helical_dom_sf"/>
</dbReference>
<evidence type="ECO:0000256" key="1">
    <source>
        <dbReference type="PROSITE-ProRule" id="PRU00339"/>
    </source>
</evidence>
<accession>A0A2Z2M7W4</accession>
<dbReference type="KEGG" id="tprf:A3L09_04300"/>
<keyword evidence="1" id="KW-0802">TPR repeat</keyword>
<evidence type="ECO:0000313" key="2">
    <source>
        <dbReference type="EMBL" id="ASJ02530.1"/>
    </source>
</evidence>